<evidence type="ECO:0000313" key="1">
    <source>
        <dbReference type="EMBL" id="KAJ5135833.1"/>
    </source>
</evidence>
<proteinExistence type="predicted"/>
<keyword evidence="2" id="KW-1185">Reference proteome</keyword>
<dbReference type="Proteomes" id="UP001149079">
    <property type="component" value="Unassembled WGS sequence"/>
</dbReference>
<sequence>MSEPKSVSKFKVERINLLNFLKQQARLIRQQPEPTTINEVKANLTVHVLEHLKRVTEAAVDMASAAGDHHFVASRPPGFYDIEVPMMCNALKKRMPFMVARLGLNGKCDMCIHYIIENILVDIGF</sequence>
<reference evidence="1" key="2">
    <citation type="journal article" date="2023" name="IMA Fungus">
        <title>Comparative genomic study of the Penicillium genus elucidates a diverse pangenome and 15 lateral gene transfer events.</title>
        <authorList>
            <person name="Petersen C."/>
            <person name="Sorensen T."/>
            <person name="Nielsen M.R."/>
            <person name="Sondergaard T.E."/>
            <person name="Sorensen J.L."/>
            <person name="Fitzpatrick D.A."/>
            <person name="Frisvad J.C."/>
            <person name="Nielsen K.L."/>
        </authorList>
    </citation>
    <scope>NUCLEOTIDE SEQUENCE</scope>
    <source>
        <strain evidence="1">IBT 22155</strain>
    </source>
</reference>
<name>A0A9W9H2Z3_9EURO</name>
<organism evidence="1 2">
    <name type="scientific">Penicillium bovifimosum</name>
    <dbReference type="NCBI Taxonomy" id="126998"/>
    <lineage>
        <taxon>Eukaryota</taxon>
        <taxon>Fungi</taxon>
        <taxon>Dikarya</taxon>
        <taxon>Ascomycota</taxon>
        <taxon>Pezizomycotina</taxon>
        <taxon>Eurotiomycetes</taxon>
        <taxon>Eurotiomycetidae</taxon>
        <taxon>Eurotiales</taxon>
        <taxon>Aspergillaceae</taxon>
        <taxon>Penicillium</taxon>
    </lineage>
</organism>
<protein>
    <submittedName>
        <fullName evidence="1">Uncharacterized protein</fullName>
    </submittedName>
</protein>
<dbReference type="OrthoDB" id="4335330at2759"/>
<comment type="caution">
    <text evidence="1">The sequence shown here is derived from an EMBL/GenBank/DDBJ whole genome shotgun (WGS) entry which is preliminary data.</text>
</comment>
<gene>
    <name evidence="1" type="ORF">N7515_005111</name>
</gene>
<dbReference type="RefSeq" id="XP_056522805.1">
    <property type="nucleotide sequence ID" value="XM_056665855.1"/>
</dbReference>
<dbReference type="AlphaFoldDB" id="A0A9W9H2Z3"/>
<dbReference type="GeneID" id="81405025"/>
<dbReference type="EMBL" id="JAPQKL010000004">
    <property type="protein sequence ID" value="KAJ5135833.1"/>
    <property type="molecule type" value="Genomic_DNA"/>
</dbReference>
<evidence type="ECO:0000313" key="2">
    <source>
        <dbReference type="Proteomes" id="UP001149079"/>
    </source>
</evidence>
<accession>A0A9W9H2Z3</accession>
<reference evidence="1" key="1">
    <citation type="submission" date="2022-11" db="EMBL/GenBank/DDBJ databases">
        <authorList>
            <person name="Petersen C."/>
        </authorList>
    </citation>
    <scope>NUCLEOTIDE SEQUENCE</scope>
    <source>
        <strain evidence="1">IBT 22155</strain>
    </source>
</reference>